<proteinExistence type="predicted"/>
<evidence type="ECO:0000313" key="1">
    <source>
        <dbReference type="EMBL" id="ANW03038.1"/>
    </source>
</evidence>
<evidence type="ECO:0000313" key="2">
    <source>
        <dbReference type="Proteomes" id="UP000092839"/>
    </source>
</evidence>
<reference evidence="1 2" key="1">
    <citation type="submission" date="2016-07" db="EMBL/GenBank/DDBJ databases">
        <title>Complete genome sequence of Bradyrhizobium icense LMTR 13T, a potential inoculant strain isolated from lima bean (Phaseolus lunatus) in Peru.</title>
        <authorList>
            <person name="Ormeno-Orrillo E."/>
            <person name="Duran D."/>
            <person name="Rogel M.A."/>
            <person name="Rey L."/>
            <person name="Imperial J."/>
            <person name="Ruiz-Argueso T."/>
            <person name="Martinez-Romero E."/>
        </authorList>
    </citation>
    <scope>NUCLEOTIDE SEQUENCE [LARGE SCALE GENOMIC DNA]</scope>
    <source>
        <strain evidence="1 2">LMTR 13</strain>
    </source>
</reference>
<dbReference type="SUPFAM" id="SSF53850">
    <property type="entry name" value="Periplasmic binding protein-like II"/>
    <property type="match status" value="1"/>
</dbReference>
<accession>A0A1B1UJS6</accession>
<organism evidence="1 2">
    <name type="scientific">Bradyrhizobium icense</name>
    <dbReference type="NCBI Taxonomy" id="1274631"/>
    <lineage>
        <taxon>Bacteria</taxon>
        <taxon>Pseudomonadati</taxon>
        <taxon>Pseudomonadota</taxon>
        <taxon>Alphaproteobacteria</taxon>
        <taxon>Hyphomicrobiales</taxon>
        <taxon>Nitrobacteraceae</taxon>
        <taxon>Bradyrhizobium</taxon>
    </lineage>
</organism>
<dbReference type="Gene3D" id="3.40.190.10">
    <property type="entry name" value="Periplasmic binding protein-like II"/>
    <property type="match status" value="2"/>
</dbReference>
<dbReference type="AlphaFoldDB" id="A0A1B1UJS6"/>
<evidence type="ECO:0008006" key="3">
    <source>
        <dbReference type="Google" id="ProtNLM"/>
    </source>
</evidence>
<keyword evidence="2" id="KW-1185">Reference proteome</keyword>
<name>A0A1B1UJS6_9BRAD</name>
<dbReference type="KEGG" id="bic:LMTR13_25695"/>
<dbReference type="OrthoDB" id="9891879at2"/>
<gene>
    <name evidence="1" type="ORF">LMTR13_25695</name>
</gene>
<sequence length="98" mass="11074">MTVVPTKGICSIVIYISIVKGMKHPEAAYALAEQLPSDQGMLGVPQALRYGVTTDVTLTEDLRKDLLFNSPERKALKKKVDWQRWMADRSARIERVTK</sequence>
<dbReference type="EMBL" id="CP016428">
    <property type="protein sequence ID" value="ANW03038.1"/>
    <property type="molecule type" value="Genomic_DNA"/>
</dbReference>
<dbReference type="Proteomes" id="UP000092839">
    <property type="component" value="Chromosome"/>
</dbReference>
<protein>
    <recommendedName>
        <fullName evidence="3">Extracellular solute-binding protein</fullName>
    </recommendedName>
</protein>
<dbReference type="RefSeq" id="WP_065730229.1">
    <property type="nucleotide sequence ID" value="NZ_CP016428.1"/>
</dbReference>
<dbReference type="STRING" id="1274631.LMTR13_25695"/>